<dbReference type="AlphaFoldDB" id="A0A379DDP9"/>
<reference evidence="13 14" key="1">
    <citation type="submission" date="2018-06" db="EMBL/GenBank/DDBJ databases">
        <authorList>
            <consortium name="Pathogen Informatics"/>
            <person name="Doyle S."/>
        </authorList>
    </citation>
    <scope>NUCLEOTIDE SEQUENCE [LARGE SCALE GENOMIC DNA]</scope>
    <source>
        <strain evidence="13 14">NCTC11088</strain>
    </source>
</reference>
<feature type="transmembrane region" description="Helical" evidence="11">
    <location>
        <begin position="306"/>
        <end position="327"/>
    </location>
</feature>
<dbReference type="PROSITE" id="PS50106">
    <property type="entry name" value="PDZ"/>
    <property type="match status" value="1"/>
</dbReference>
<gene>
    <name evidence="13" type="primary">rasP</name>
    <name evidence="13" type="ORF">NCTC11088_01930</name>
</gene>
<dbReference type="EMBL" id="UGTH01000001">
    <property type="protein sequence ID" value="SUB76118.1"/>
    <property type="molecule type" value="Genomic_DNA"/>
</dbReference>
<dbReference type="PANTHER" id="PTHR42837:SF2">
    <property type="entry name" value="MEMBRANE METALLOPROTEASE ARASP2, CHLOROPLASTIC-RELATED"/>
    <property type="match status" value="1"/>
</dbReference>
<organism evidence="13 14">
    <name type="scientific">Peptoniphilus indolicus</name>
    <dbReference type="NCBI Taxonomy" id="33030"/>
    <lineage>
        <taxon>Bacteria</taxon>
        <taxon>Bacillati</taxon>
        <taxon>Bacillota</taxon>
        <taxon>Tissierellia</taxon>
        <taxon>Tissierellales</taxon>
        <taxon>Peptoniphilaceae</taxon>
        <taxon>Peptoniphilus</taxon>
    </lineage>
</organism>
<evidence type="ECO:0000256" key="2">
    <source>
        <dbReference type="ARBA" id="ARBA00004141"/>
    </source>
</evidence>
<evidence type="ECO:0000256" key="10">
    <source>
        <dbReference type="ARBA" id="ARBA00023136"/>
    </source>
</evidence>
<evidence type="ECO:0000256" key="3">
    <source>
        <dbReference type="ARBA" id="ARBA00007931"/>
    </source>
</evidence>
<keyword evidence="6 11" id="KW-0378">Hydrolase</keyword>
<keyword evidence="7 11" id="KW-0862">Zinc</keyword>
<protein>
    <recommendedName>
        <fullName evidence="11">Zinc metalloprotease</fullName>
        <ecNumber evidence="11">3.4.24.-</ecNumber>
    </recommendedName>
</protein>
<keyword evidence="11" id="KW-0479">Metal-binding</keyword>
<dbReference type="NCBIfam" id="TIGR00054">
    <property type="entry name" value="RIP metalloprotease RseP"/>
    <property type="match status" value="1"/>
</dbReference>
<dbReference type="InterPro" id="IPR036034">
    <property type="entry name" value="PDZ_sf"/>
</dbReference>
<proteinExistence type="inferred from homology"/>
<dbReference type="CDD" id="cd23081">
    <property type="entry name" value="cpPDZ_EcRseP-like"/>
    <property type="match status" value="1"/>
</dbReference>
<feature type="transmembrane region" description="Helical" evidence="11">
    <location>
        <begin position="89"/>
        <end position="114"/>
    </location>
</feature>
<dbReference type="InterPro" id="IPR008915">
    <property type="entry name" value="Peptidase_M50"/>
</dbReference>
<feature type="domain" description="PDZ" evidence="12">
    <location>
        <begin position="111"/>
        <end position="174"/>
    </location>
</feature>
<evidence type="ECO:0000313" key="14">
    <source>
        <dbReference type="Proteomes" id="UP000254777"/>
    </source>
</evidence>
<dbReference type="EC" id="3.4.24.-" evidence="11"/>
<comment type="subcellular location">
    <subcellularLocation>
        <location evidence="2">Membrane</location>
        <topology evidence="2">Multi-pass membrane protein</topology>
    </subcellularLocation>
</comment>
<dbReference type="GO" id="GO:0004222">
    <property type="term" value="F:metalloendopeptidase activity"/>
    <property type="evidence" value="ECO:0007669"/>
    <property type="project" value="InterPro"/>
</dbReference>
<evidence type="ECO:0000256" key="9">
    <source>
        <dbReference type="ARBA" id="ARBA00023049"/>
    </source>
</evidence>
<comment type="cofactor">
    <cofactor evidence="1 11">
        <name>Zn(2+)</name>
        <dbReference type="ChEBI" id="CHEBI:29105"/>
    </cofactor>
</comment>
<evidence type="ECO:0000256" key="1">
    <source>
        <dbReference type="ARBA" id="ARBA00001947"/>
    </source>
</evidence>
<dbReference type="GO" id="GO:0006508">
    <property type="term" value="P:proteolysis"/>
    <property type="evidence" value="ECO:0007669"/>
    <property type="project" value="UniProtKB-KW"/>
</dbReference>
<dbReference type="CDD" id="cd06163">
    <property type="entry name" value="S2P-M50_PDZ_RseP-like"/>
    <property type="match status" value="1"/>
</dbReference>
<dbReference type="RefSeq" id="WP_115312245.1">
    <property type="nucleotide sequence ID" value="NZ_UGTH01000001.1"/>
</dbReference>
<dbReference type="GO" id="GO:0016020">
    <property type="term" value="C:membrane"/>
    <property type="evidence" value="ECO:0007669"/>
    <property type="project" value="UniProtKB-SubCell"/>
</dbReference>
<dbReference type="InterPro" id="IPR001478">
    <property type="entry name" value="PDZ"/>
</dbReference>
<dbReference type="InterPro" id="IPR004387">
    <property type="entry name" value="Pept_M50_Zn"/>
</dbReference>
<dbReference type="SMART" id="SM00228">
    <property type="entry name" value="PDZ"/>
    <property type="match status" value="1"/>
</dbReference>
<dbReference type="Gene3D" id="2.30.42.10">
    <property type="match status" value="1"/>
</dbReference>
<feature type="transmembrane region" description="Helical" evidence="11">
    <location>
        <begin position="255"/>
        <end position="277"/>
    </location>
</feature>
<keyword evidence="4 13" id="KW-0645">Protease</keyword>
<sequence>MSTLIGSIIVFMLVITLHELGHFTVAKLCNIKVNEFSIGMGPKLVSATKGETSYSLRLLPVGGYVAMEGEEENSNDPRAFNNVSVFKRMAVVIAGVVMNFILAVVAFLIVFSILGVRTNVVEDVIDNSPAKMAGMITGDRVVRIENVEIIDWDNLVSNISSKTDKVSIVVNRDGKEISFNVKPELKDGRYVIGITPKVQKKFLSSFTAAFKHTLSVIKDVFKTIKMLFNGDAKVSMLAGPVGVINLIGKETAKGYLNLLNILGIISANLAIINLLPIPALDGGKFLFLLIESITGKKLSEKVENSLSLIGLSFLFGIMIYVTIFGDLNRIING</sequence>
<evidence type="ECO:0000256" key="11">
    <source>
        <dbReference type="RuleBase" id="RU362031"/>
    </source>
</evidence>
<evidence type="ECO:0000256" key="8">
    <source>
        <dbReference type="ARBA" id="ARBA00022989"/>
    </source>
</evidence>
<dbReference type="SUPFAM" id="SSF50156">
    <property type="entry name" value="PDZ domain-like"/>
    <property type="match status" value="1"/>
</dbReference>
<accession>A0A379DDP9</accession>
<name>A0A379DDP9_9FIRM</name>
<keyword evidence="9 11" id="KW-0482">Metalloprotease</keyword>
<dbReference type="Pfam" id="PF02163">
    <property type="entry name" value="Peptidase_M50"/>
    <property type="match status" value="1"/>
</dbReference>
<evidence type="ECO:0000256" key="5">
    <source>
        <dbReference type="ARBA" id="ARBA00022692"/>
    </source>
</evidence>
<evidence type="ECO:0000256" key="4">
    <source>
        <dbReference type="ARBA" id="ARBA00022670"/>
    </source>
</evidence>
<evidence type="ECO:0000313" key="13">
    <source>
        <dbReference type="EMBL" id="SUB76118.1"/>
    </source>
</evidence>
<comment type="similarity">
    <text evidence="3 11">Belongs to the peptidase M50B family.</text>
</comment>
<dbReference type="PANTHER" id="PTHR42837">
    <property type="entry name" value="REGULATOR OF SIGMA-E PROTEASE RSEP"/>
    <property type="match status" value="1"/>
</dbReference>
<keyword evidence="8 11" id="KW-1133">Transmembrane helix</keyword>
<evidence type="ECO:0000256" key="6">
    <source>
        <dbReference type="ARBA" id="ARBA00022801"/>
    </source>
</evidence>
<dbReference type="GO" id="GO:0046872">
    <property type="term" value="F:metal ion binding"/>
    <property type="evidence" value="ECO:0007669"/>
    <property type="project" value="UniProtKB-KW"/>
</dbReference>
<evidence type="ECO:0000259" key="12">
    <source>
        <dbReference type="PROSITE" id="PS50106"/>
    </source>
</evidence>
<keyword evidence="10 11" id="KW-0472">Membrane</keyword>
<evidence type="ECO:0000256" key="7">
    <source>
        <dbReference type="ARBA" id="ARBA00022833"/>
    </source>
</evidence>
<dbReference type="Proteomes" id="UP000254777">
    <property type="component" value="Unassembled WGS sequence"/>
</dbReference>
<keyword evidence="5 11" id="KW-0812">Transmembrane</keyword>